<protein>
    <submittedName>
        <fullName evidence="2">Alcohol dehydrogenase [NADP(+)]</fullName>
    </submittedName>
</protein>
<evidence type="ECO:0000259" key="1">
    <source>
        <dbReference type="Pfam" id="PF00248"/>
    </source>
</evidence>
<proteinExistence type="predicted"/>
<name>A0ABR2KAM7_9EUKA</name>
<dbReference type="PROSITE" id="PS00798">
    <property type="entry name" value="ALDOKETO_REDUCTASE_1"/>
    <property type="match status" value="1"/>
</dbReference>
<accession>A0ABR2KAM7</accession>
<dbReference type="InterPro" id="IPR023210">
    <property type="entry name" value="NADP_OxRdtase_dom"/>
</dbReference>
<dbReference type="EMBL" id="JAPFFF010000006">
    <property type="protein sequence ID" value="KAK8888139.1"/>
    <property type="molecule type" value="Genomic_DNA"/>
</dbReference>
<evidence type="ECO:0000313" key="2">
    <source>
        <dbReference type="EMBL" id="KAK8888139.1"/>
    </source>
</evidence>
<dbReference type="Gene3D" id="3.20.20.100">
    <property type="entry name" value="NADP-dependent oxidoreductase domain"/>
    <property type="match status" value="1"/>
</dbReference>
<dbReference type="Pfam" id="PF00248">
    <property type="entry name" value="Aldo_ket_red"/>
    <property type="match status" value="1"/>
</dbReference>
<dbReference type="PANTHER" id="PTHR11732">
    <property type="entry name" value="ALDO/KETO REDUCTASE"/>
    <property type="match status" value="1"/>
</dbReference>
<dbReference type="SUPFAM" id="SSF51430">
    <property type="entry name" value="NAD(P)-linked oxidoreductase"/>
    <property type="match status" value="1"/>
</dbReference>
<dbReference type="InterPro" id="IPR020471">
    <property type="entry name" value="AKR"/>
</dbReference>
<comment type="caution">
    <text evidence="2">The sequence shown here is derived from an EMBL/GenBank/DDBJ whole genome shotgun (WGS) entry which is preliminary data.</text>
</comment>
<dbReference type="PROSITE" id="PS00062">
    <property type="entry name" value="ALDOKETO_REDUCTASE_2"/>
    <property type="match status" value="1"/>
</dbReference>
<reference evidence="2 3" key="1">
    <citation type="submission" date="2024-04" db="EMBL/GenBank/DDBJ databases">
        <title>Tritrichomonas musculus Genome.</title>
        <authorList>
            <person name="Alves-Ferreira E."/>
            <person name="Grigg M."/>
            <person name="Lorenzi H."/>
            <person name="Galac M."/>
        </authorList>
    </citation>
    <scope>NUCLEOTIDE SEQUENCE [LARGE SCALE GENOMIC DNA]</scope>
    <source>
        <strain evidence="2 3">EAF2021</strain>
    </source>
</reference>
<keyword evidence="3" id="KW-1185">Reference proteome</keyword>
<dbReference type="InterPro" id="IPR036812">
    <property type="entry name" value="NAD(P)_OxRdtase_dom_sf"/>
</dbReference>
<dbReference type="PRINTS" id="PR00069">
    <property type="entry name" value="ALDKETRDTASE"/>
</dbReference>
<evidence type="ECO:0000313" key="3">
    <source>
        <dbReference type="Proteomes" id="UP001470230"/>
    </source>
</evidence>
<organism evidence="2 3">
    <name type="scientific">Tritrichomonas musculus</name>
    <dbReference type="NCBI Taxonomy" id="1915356"/>
    <lineage>
        <taxon>Eukaryota</taxon>
        <taxon>Metamonada</taxon>
        <taxon>Parabasalia</taxon>
        <taxon>Tritrichomonadida</taxon>
        <taxon>Tritrichomonadidae</taxon>
        <taxon>Tritrichomonas</taxon>
    </lineage>
</organism>
<feature type="domain" description="NADP-dependent oxidoreductase" evidence="1">
    <location>
        <begin position="10"/>
        <end position="163"/>
    </location>
</feature>
<dbReference type="Proteomes" id="UP001470230">
    <property type="component" value="Unassembled WGS sequence"/>
</dbReference>
<dbReference type="InterPro" id="IPR018170">
    <property type="entry name" value="Aldo/ket_reductase_CS"/>
</dbReference>
<gene>
    <name evidence="2" type="ORF">M9Y10_039201</name>
</gene>
<sequence>MEHIPRFSLGTWKSPNDQVVINAVRYAIEEAGYRHIDCAAVYQNEANVGVALHDVLSRGVVKREEPWITSKLWNQYHHAEDVEAAYRKTLNDLQLEYLDLYLIHWLIPFEKADNPFPSGPDGTVLVDKSVDIHETWKALEKLVEKKLVRHIGVSNFTIELLEKNQAIRKSS</sequence>